<proteinExistence type="predicted"/>
<evidence type="ECO:0000256" key="2">
    <source>
        <dbReference type="ARBA" id="ARBA00023242"/>
    </source>
</evidence>
<dbReference type="GO" id="GO:0003682">
    <property type="term" value="F:chromatin binding"/>
    <property type="evidence" value="ECO:0007669"/>
    <property type="project" value="InterPro"/>
</dbReference>
<accession>A0A4Y2A510</accession>
<dbReference type="OrthoDB" id="6424768at2759"/>
<dbReference type="PANTHER" id="PTHR21677:SF1">
    <property type="entry name" value="PROTEIN CRAMPED-LIKE"/>
    <property type="match status" value="1"/>
</dbReference>
<evidence type="ECO:0000313" key="6">
    <source>
        <dbReference type="Proteomes" id="UP000499080"/>
    </source>
</evidence>
<dbReference type="PANTHER" id="PTHR21677">
    <property type="entry name" value="CRAMPED PROTEIN"/>
    <property type="match status" value="1"/>
</dbReference>
<dbReference type="AlphaFoldDB" id="A0A4Y2A510"/>
<sequence>MQNQVLSFSFFLVRQKFRCRLGMCEGSCSIYRCLMGSFENLPVYPKAKSVVLKVVPECLERLRSVQSSVNRMPGEGEDAVDNDIEPDIQHTTFSKTRSHLPRAASSRETTETSENDVATSAATEKKLNSNQRCSNRLTKRLKRDSSPVDTVAKKPVPVKQPAPSVESKTRRPWELWSVEDKNAFFEALCEYGKDFESIQTYIAQRGKKKGVAANMIKNKDQVRHFYYRTWHKISKFLEINECVKKQTQELYGLINYAELRKKIGGCLNEKNRQKLNELVFSGVTTVKHKGKKLRIKTPVCRALKKLNNVADTKEPEAEKLPKEIVVEFRPHTNSAWLQVQNLAQNPRVRTKVCLQKRLRPVIEYLQQRWKPYRLKRKEQILSSLPNSFSEEMPCDNPPILRVKPAKNAKIYPLTLSVMDVASSSDVCLENYMKLFHNTVCKENTKTKKPLCLNQKIQNDKLNECSETVSEKNIPNSENLPDYTDLYNHSDMQELCLRTGNKNLDDPSYINVLTPPKSVPEELCPEPSVSEAQRPVSLFSSKMDVTSKRNASSSCDDAVEKVDGTSELNFRTFESKYGKALEEHNKGKLLVHEPEIMHEKDLDSNMTLGEFISLRTQSDRFSPMSVQDKEKCSSENSSEVTKDDCLLNESDSIYYKTVRNGWTVEESGFLTFGELYLLLGKPATIVLEYEFEPPDSEDLFGTSQSTSNKTNALSKVLEVAQNFFIDTKNKQLLGKQKGSSKSAKVKACNTVEKSTKESLPLSNSNSDANHAIKGTVVAKEIVSSKAPVNVSESAVSSVDKHVFAMPVGTAPRNVKPADQNSLKEEIGKLLPGTRRGCRVRRKPLVVQRPLLPREGMPRPMTVVHFVPSISSLTTVIPSNCAQPENKISIPPPKKVVQILPPGAPIDMHPIQVPIVKQVHTDSGQNLVFQQSPIPASRVIVNSTAGNSIQIINDPNISLSTVSAPTVTSSSILPLQENQPTVENNSLISEIGLPSPPSLDVLNLGILTESQNSTITPDDTFVTMQQMAMLDASNSTLSNITPTVGSSFLEEFGLSTKSKLYDPSPSPTSFGEDQLSTLKRNTPPGSPTHQPFRINSPEIQWFNGESTELSLNTFLNSMESPTKLTCASTSSNLSTENSNFDPIARLAPVVDSQVRCLLDECSIDFITKFEDLADVINNSSSNDSKPT</sequence>
<feature type="compositionally biased region" description="Polar residues" evidence="3">
    <location>
        <begin position="115"/>
        <end position="136"/>
    </location>
</feature>
<evidence type="ECO:0000256" key="1">
    <source>
        <dbReference type="ARBA" id="ARBA00023125"/>
    </source>
</evidence>
<dbReference type="GO" id="GO:0003677">
    <property type="term" value="F:DNA binding"/>
    <property type="evidence" value="ECO:0007669"/>
    <property type="project" value="UniProtKB-KW"/>
</dbReference>
<gene>
    <name evidence="5" type="primary">CRAMP1</name>
    <name evidence="5" type="ORF">AVEN_235526_1</name>
</gene>
<dbReference type="EMBL" id="BGPR01000005">
    <property type="protein sequence ID" value="GBL74627.1"/>
    <property type="molecule type" value="Genomic_DNA"/>
</dbReference>
<dbReference type="Proteomes" id="UP000499080">
    <property type="component" value="Unassembled WGS sequence"/>
</dbReference>
<keyword evidence="2" id="KW-0539">Nucleus</keyword>
<evidence type="ECO:0000256" key="3">
    <source>
        <dbReference type="SAM" id="MobiDB-lite"/>
    </source>
</evidence>
<protein>
    <submittedName>
        <fullName evidence="5">Protein cramped-like</fullName>
    </submittedName>
</protein>
<reference evidence="5 6" key="1">
    <citation type="journal article" date="2019" name="Sci. Rep.">
        <title>Orb-weaving spider Araneus ventricosus genome elucidates the spidroin gene catalogue.</title>
        <authorList>
            <person name="Kono N."/>
            <person name="Nakamura H."/>
            <person name="Ohtoshi R."/>
            <person name="Moran D.A.P."/>
            <person name="Shinohara A."/>
            <person name="Yoshida Y."/>
            <person name="Fujiwara M."/>
            <person name="Mori M."/>
            <person name="Tomita M."/>
            <person name="Arakawa K."/>
        </authorList>
    </citation>
    <scope>NUCLEOTIDE SEQUENCE [LARGE SCALE GENOMIC DNA]</scope>
</reference>
<evidence type="ECO:0000313" key="5">
    <source>
        <dbReference type="EMBL" id="GBL74627.1"/>
    </source>
</evidence>
<dbReference type="GO" id="GO:0007389">
    <property type="term" value="P:pattern specification process"/>
    <property type="evidence" value="ECO:0007669"/>
    <property type="project" value="TreeGrafter"/>
</dbReference>
<dbReference type="InterPro" id="IPR017884">
    <property type="entry name" value="SANT_dom"/>
</dbReference>
<feature type="compositionally biased region" description="Low complexity" evidence="3">
    <location>
        <begin position="153"/>
        <end position="165"/>
    </location>
</feature>
<feature type="domain" description="SANT" evidence="4">
    <location>
        <begin position="176"/>
        <end position="234"/>
    </location>
</feature>
<feature type="region of interest" description="Disordered" evidence="3">
    <location>
        <begin position="91"/>
        <end position="165"/>
    </location>
</feature>
<evidence type="ECO:0000259" key="4">
    <source>
        <dbReference type="PROSITE" id="PS51293"/>
    </source>
</evidence>
<dbReference type="InterPro" id="IPR055315">
    <property type="entry name" value="Cramped-like"/>
</dbReference>
<name>A0A4Y2A510_ARAVE</name>
<keyword evidence="1" id="KW-0238">DNA-binding</keyword>
<organism evidence="5 6">
    <name type="scientific">Araneus ventricosus</name>
    <name type="common">Orbweaver spider</name>
    <name type="synonym">Epeira ventricosa</name>
    <dbReference type="NCBI Taxonomy" id="182803"/>
    <lineage>
        <taxon>Eukaryota</taxon>
        <taxon>Metazoa</taxon>
        <taxon>Ecdysozoa</taxon>
        <taxon>Arthropoda</taxon>
        <taxon>Chelicerata</taxon>
        <taxon>Arachnida</taxon>
        <taxon>Araneae</taxon>
        <taxon>Araneomorphae</taxon>
        <taxon>Entelegynae</taxon>
        <taxon>Araneoidea</taxon>
        <taxon>Araneidae</taxon>
        <taxon>Araneus</taxon>
    </lineage>
</organism>
<dbReference type="GO" id="GO:0005634">
    <property type="term" value="C:nucleus"/>
    <property type="evidence" value="ECO:0007669"/>
    <property type="project" value="TreeGrafter"/>
</dbReference>
<dbReference type="Gene3D" id="1.10.10.60">
    <property type="entry name" value="Homeodomain-like"/>
    <property type="match status" value="1"/>
</dbReference>
<feature type="region of interest" description="Disordered" evidence="3">
    <location>
        <begin position="1058"/>
        <end position="1090"/>
    </location>
</feature>
<dbReference type="PROSITE" id="PS51293">
    <property type="entry name" value="SANT"/>
    <property type="match status" value="1"/>
</dbReference>
<comment type="caution">
    <text evidence="5">The sequence shown here is derived from an EMBL/GenBank/DDBJ whole genome shotgun (WGS) entry which is preliminary data.</text>
</comment>
<feature type="compositionally biased region" description="Polar residues" evidence="3">
    <location>
        <begin position="1065"/>
        <end position="1078"/>
    </location>
</feature>
<keyword evidence="6" id="KW-1185">Reference proteome</keyword>